<proteinExistence type="inferred from homology"/>
<organism evidence="14">
    <name type="scientific">Fagus sylvatica</name>
    <name type="common">Beechnut</name>
    <dbReference type="NCBI Taxonomy" id="28930"/>
    <lineage>
        <taxon>Eukaryota</taxon>
        <taxon>Viridiplantae</taxon>
        <taxon>Streptophyta</taxon>
        <taxon>Embryophyta</taxon>
        <taxon>Tracheophyta</taxon>
        <taxon>Spermatophyta</taxon>
        <taxon>Magnoliopsida</taxon>
        <taxon>eudicotyledons</taxon>
        <taxon>Gunneridae</taxon>
        <taxon>Pentapetalae</taxon>
        <taxon>rosids</taxon>
        <taxon>fabids</taxon>
        <taxon>Fagales</taxon>
        <taxon>Fagaceae</taxon>
        <taxon>Fagus</taxon>
    </lineage>
</organism>
<dbReference type="InterPro" id="IPR003106">
    <property type="entry name" value="Leu_zip_homeo"/>
</dbReference>
<dbReference type="GO" id="GO:0000981">
    <property type="term" value="F:DNA-binding transcription factor activity, RNA polymerase II-specific"/>
    <property type="evidence" value="ECO:0007669"/>
    <property type="project" value="UniProtKB-UniRule"/>
</dbReference>
<dbReference type="PROSITE" id="PS00027">
    <property type="entry name" value="HOMEOBOX_1"/>
    <property type="match status" value="1"/>
</dbReference>
<evidence type="ECO:0000256" key="4">
    <source>
        <dbReference type="ARBA" id="ARBA00023155"/>
    </source>
</evidence>
<dbReference type="GO" id="GO:0005634">
    <property type="term" value="C:nucleus"/>
    <property type="evidence" value="ECO:0007669"/>
    <property type="project" value="UniProtKB-SubCell"/>
</dbReference>
<dbReference type="PANTHER" id="PTHR24326:SF604">
    <property type="entry name" value="HOMEOBOX-LEUCINE ZIPPER PROTEIN ATHB-7"/>
    <property type="match status" value="1"/>
</dbReference>
<dbReference type="CDD" id="cd00086">
    <property type="entry name" value="homeodomain"/>
    <property type="match status" value="1"/>
</dbReference>
<dbReference type="Gene3D" id="1.10.10.60">
    <property type="entry name" value="Homeodomain-like"/>
    <property type="match status" value="1"/>
</dbReference>
<dbReference type="InterPro" id="IPR045224">
    <property type="entry name" value="HDZip_class_I_plant"/>
</dbReference>
<dbReference type="InterPro" id="IPR025724">
    <property type="entry name" value="GAG-pre-integrase_dom"/>
</dbReference>
<dbReference type="GO" id="GO:0045893">
    <property type="term" value="P:positive regulation of DNA-templated transcription"/>
    <property type="evidence" value="ECO:0007669"/>
    <property type="project" value="TreeGrafter"/>
</dbReference>
<keyword evidence="5 11" id="KW-0804">Transcription</keyword>
<dbReference type="PRINTS" id="PR00031">
    <property type="entry name" value="HTHREPRESSR"/>
</dbReference>
<keyword evidence="3 9" id="KW-0238">DNA-binding</keyword>
<evidence type="ECO:0000256" key="8">
    <source>
        <dbReference type="ARBA" id="ARBA00058361"/>
    </source>
</evidence>
<feature type="region of interest" description="Disordered" evidence="12">
    <location>
        <begin position="393"/>
        <end position="412"/>
    </location>
</feature>
<dbReference type="Pfam" id="PF13976">
    <property type="entry name" value="gag_pre-integrs"/>
    <property type="match status" value="1"/>
</dbReference>
<dbReference type="FunFam" id="1.10.10.60:FF:000293">
    <property type="entry name" value="Homeobox-leucine zipper protein ATHB-7"/>
    <property type="match status" value="1"/>
</dbReference>
<reference evidence="14" key="1">
    <citation type="submission" date="2018-02" db="EMBL/GenBank/DDBJ databases">
        <authorList>
            <person name="Cohen D.B."/>
            <person name="Kent A.D."/>
        </authorList>
    </citation>
    <scope>NUCLEOTIDE SEQUENCE</scope>
</reference>
<evidence type="ECO:0000256" key="1">
    <source>
        <dbReference type="ARBA" id="ARBA00004123"/>
    </source>
</evidence>
<gene>
    <name evidence="14" type="ORF">FSB_LOCUS54862</name>
</gene>
<dbReference type="InterPro" id="IPR017970">
    <property type="entry name" value="Homeobox_CS"/>
</dbReference>
<protein>
    <recommendedName>
        <fullName evidence="11">Homeobox-leucine zipper protein</fullName>
    </recommendedName>
    <alternativeName>
        <fullName evidence="11">HD-ZIP protein</fullName>
    </alternativeName>
    <alternativeName>
        <fullName evidence="11">Homeodomain transcription factor</fullName>
    </alternativeName>
</protein>
<dbReference type="SMART" id="SM00389">
    <property type="entry name" value="HOX"/>
    <property type="match status" value="1"/>
</dbReference>
<sequence length="576" mass="63866">MLGHGQYSPSAVVAADPFACMDSLTTSRKKKNKNKRRFSDEQIKSLETMFESESRLEPRQKQQLARELGLQPRQVAIWFQNKRARWKSKKLERDYSLLRADYNNLASMFEAMKKEKQDLVVQLQKLTDLMQRPKEERKCCVEGVAVNSIQGESDSGDTNKCESEMKPSLSTEISEHGGGVLSDEDSNIKAEYFGLEEEPNLLNMVVPADGSLTSPENWGSLNSDVLFDQSNSNNQCSSSSSSSSSNVSINVSTATTFQLPIPTIQGFNSLLRVALTKDNYLLWKYQVVTHLKAQNVLDYVDGSKPTPPITIANVVTDTIQPILTPNPKFLAVPPLVLFGSLLNSMIHLSLLVQTRVDPLSLDELYGLLLTHEQRLEQHLTIATDLSFSTANMAARRGRGSPSSSNGRGSSSSFGPPLTVCQVCNKPGHAAITCYHRFDHSYQLDNPTLAQAQAFYSSQAIIDDNWYPDTGATHHMTPDISNLNLNCDEYLGKIGNGRDLLIGRILHRGPLKHGLYPLLPSTSTSSPAHAFIGERTSTSNWHNRLGHPNFRIVRQVLSTFDLPVQDNKKLALCPACS</sequence>
<feature type="DNA-binding region" description="Homeobox" evidence="9">
    <location>
        <begin position="31"/>
        <end position="90"/>
    </location>
</feature>
<evidence type="ECO:0000256" key="9">
    <source>
        <dbReference type="PROSITE-ProRule" id="PRU00108"/>
    </source>
</evidence>
<dbReference type="Pfam" id="PF00046">
    <property type="entry name" value="Homeodomain"/>
    <property type="match status" value="1"/>
</dbReference>
<dbReference type="PANTHER" id="PTHR24326">
    <property type="entry name" value="HOMEOBOX-LEUCINE ZIPPER PROTEIN"/>
    <property type="match status" value="1"/>
</dbReference>
<dbReference type="GO" id="GO:0009414">
    <property type="term" value="P:response to water deprivation"/>
    <property type="evidence" value="ECO:0007669"/>
    <property type="project" value="UniProtKB-ARBA"/>
</dbReference>
<evidence type="ECO:0000256" key="11">
    <source>
        <dbReference type="RuleBase" id="RU369038"/>
    </source>
</evidence>
<accession>A0A2N9IS16</accession>
<evidence type="ECO:0000256" key="7">
    <source>
        <dbReference type="ARBA" id="ARBA00025748"/>
    </source>
</evidence>
<evidence type="ECO:0000313" key="14">
    <source>
        <dbReference type="EMBL" id="SPD26980.1"/>
    </source>
</evidence>
<dbReference type="SUPFAM" id="SSF46689">
    <property type="entry name" value="Homeodomain-like"/>
    <property type="match status" value="1"/>
</dbReference>
<dbReference type="AlphaFoldDB" id="A0A2N9IS16"/>
<keyword evidence="4 9" id="KW-0371">Homeobox</keyword>
<dbReference type="PROSITE" id="PS50071">
    <property type="entry name" value="HOMEOBOX_2"/>
    <property type="match status" value="1"/>
</dbReference>
<dbReference type="EMBL" id="OIVN01006174">
    <property type="protein sequence ID" value="SPD26980.1"/>
    <property type="molecule type" value="Genomic_DNA"/>
</dbReference>
<evidence type="ECO:0000259" key="13">
    <source>
        <dbReference type="PROSITE" id="PS50071"/>
    </source>
</evidence>
<evidence type="ECO:0000256" key="6">
    <source>
        <dbReference type="ARBA" id="ARBA00023242"/>
    </source>
</evidence>
<name>A0A2N9IS16_FAGSY</name>
<dbReference type="InterPro" id="IPR001356">
    <property type="entry name" value="HD"/>
</dbReference>
<evidence type="ECO:0000256" key="2">
    <source>
        <dbReference type="ARBA" id="ARBA00023015"/>
    </source>
</evidence>
<feature type="domain" description="Homeobox" evidence="13">
    <location>
        <begin position="29"/>
        <end position="89"/>
    </location>
</feature>
<dbReference type="GO" id="GO:0000976">
    <property type="term" value="F:transcription cis-regulatory region binding"/>
    <property type="evidence" value="ECO:0007669"/>
    <property type="project" value="UniProtKB-ARBA"/>
</dbReference>
<evidence type="ECO:0000256" key="10">
    <source>
        <dbReference type="RuleBase" id="RU000682"/>
    </source>
</evidence>
<evidence type="ECO:0000256" key="5">
    <source>
        <dbReference type="ARBA" id="ARBA00023163"/>
    </source>
</evidence>
<comment type="function">
    <text evidence="8">Probable transcription activator that may act as growth regulators in response to water deficit.</text>
</comment>
<feature type="compositionally biased region" description="Low complexity" evidence="12">
    <location>
        <begin position="399"/>
        <end position="412"/>
    </location>
</feature>
<dbReference type="InterPro" id="IPR000047">
    <property type="entry name" value="HTH_motif"/>
</dbReference>
<dbReference type="Pfam" id="PF14244">
    <property type="entry name" value="Retrotran_gag_3"/>
    <property type="match status" value="1"/>
</dbReference>
<comment type="similarity">
    <text evidence="7 11">Belongs to the HD-ZIP homeobox family. Class I subfamily.</text>
</comment>
<dbReference type="GO" id="GO:0009737">
    <property type="term" value="P:response to abscisic acid"/>
    <property type="evidence" value="ECO:0007669"/>
    <property type="project" value="UniProtKB-ARBA"/>
</dbReference>
<dbReference type="InterPro" id="IPR029472">
    <property type="entry name" value="Copia-like_N"/>
</dbReference>
<dbReference type="Pfam" id="PF02183">
    <property type="entry name" value="HALZ"/>
    <property type="match status" value="1"/>
</dbReference>
<comment type="subcellular location">
    <subcellularLocation>
        <location evidence="1 9 10">Nucleus</location>
    </subcellularLocation>
</comment>
<dbReference type="InterPro" id="IPR009057">
    <property type="entry name" value="Homeodomain-like_sf"/>
</dbReference>
<evidence type="ECO:0000256" key="12">
    <source>
        <dbReference type="SAM" id="MobiDB-lite"/>
    </source>
</evidence>
<keyword evidence="6 9" id="KW-0539">Nucleus</keyword>
<keyword evidence="2 11" id="KW-0805">Transcription regulation</keyword>
<comment type="function">
    <text evidence="11">Transcription factor.</text>
</comment>
<evidence type="ECO:0000256" key="3">
    <source>
        <dbReference type="ARBA" id="ARBA00023125"/>
    </source>
</evidence>